<dbReference type="GO" id="GO:0004601">
    <property type="term" value="F:peroxidase activity"/>
    <property type="evidence" value="ECO:0007669"/>
    <property type="project" value="UniProtKB-KW"/>
</dbReference>
<evidence type="ECO:0000313" key="11">
    <source>
        <dbReference type="Proteomes" id="UP001596422"/>
    </source>
</evidence>
<sequence>MKYGTLLSLCAVIVLGSPVQANDNAGARQQALAQLGQALFFDTSLSFNRSQSCASCHDPARGFADPGANSLGGAVSLGDDGRSLGDRNAPSVAYAAFSPDFHRDGDGHYVGGQFWDGRAATLADQAMGPPLNPGEMAMPDMETVRQRLLENPDHVARISRLFGEGVLEEAGSAYRAMAESIAAFERTESVSPFDSRYDRYLRGEYQMTEQEELGRTLFFSRQFTNCNQCHQLEASPISQRETFSNYRYHNIGVPVNAQVRAANGSDPNLVDPGLLNNPNVIDWEARGRFKVPGLRNVAVTGPYMHNGVFTELETVVRFYNQYNSKSAKNRINPETGEPWGGPEVAENLSLTELEHGPALDDKRIEALVAFLKTLTDRRYEPLLEQQRASRKEAGH</sequence>
<evidence type="ECO:0000256" key="3">
    <source>
        <dbReference type="ARBA" id="ARBA00022723"/>
    </source>
</evidence>
<keyword evidence="11" id="KW-1185">Reference proteome</keyword>
<dbReference type="PANTHER" id="PTHR30600:SF10">
    <property type="entry name" value="BLL6722 PROTEIN"/>
    <property type="match status" value="1"/>
</dbReference>
<evidence type="ECO:0000313" key="10">
    <source>
        <dbReference type="EMBL" id="MFC6672170.1"/>
    </source>
</evidence>
<dbReference type="EMBL" id="JBHSWE010000001">
    <property type="protein sequence ID" value="MFC6672170.1"/>
    <property type="molecule type" value="Genomic_DNA"/>
</dbReference>
<dbReference type="InterPro" id="IPR051395">
    <property type="entry name" value="Cytochrome_c_Peroxidase/MauG"/>
</dbReference>
<evidence type="ECO:0000256" key="7">
    <source>
        <dbReference type="PROSITE-ProRule" id="PRU00433"/>
    </source>
</evidence>
<dbReference type="PROSITE" id="PS51007">
    <property type="entry name" value="CYTC"/>
    <property type="match status" value="2"/>
</dbReference>
<feature type="domain" description="Cytochrome c" evidence="9">
    <location>
        <begin position="31"/>
        <end position="152"/>
    </location>
</feature>
<proteinExistence type="predicted"/>
<dbReference type="PANTHER" id="PTHR30600">
    <property type="entry name" value="CYTOCHROME C PEROXIDASE-RELATED"/>
    <property type="match status" value="1"/>
</dbReference>
<feature type="chain" id="PRO_5046753765" evidence="8">
    <location>
        <begin position="22"/>
        <end position="395"/>
    </location>
</feature>
<evidence type="ECO:0000256" key="8">
    <source>
        <dbReference type="SAM" id="SignalP"/>
    </source>
</evidence>
<dbReference type="Proteomes" id="UP001596422">
    <property type="component" value="Unassembled WGS sequence"/>
</dbReference>
<keyword evidence="3 7" id="KW-0479">Metal-binding</keyword>
<keyword evidence="4 8" id="KW-0732">Signal</keyword>
<dbReference type="InterPro" id="IPR009056">
    <property type="entry name" value="Cyt_c-like_dom"/>
</dbReference>
<organism evidence="10 11">
    <name type="scientific">Marinobacterium aestuariivivens</name>
    <dbReference type="NCBI Taxonomy" id="1698799"/>
    <lineage>
        <taxon>Bacteria</taxon>
        <taxon>Pseudomonadati</taxon>
        <taxon>Pseudomonadota</taxon>
        <taxon>Gammaproteobacteria</taxon>
        <taxon>Oceanospirillales</taxon>
        <taxon>Oceanospirillaceae</taxon>
        <taxon>Marinobacterium</taxon>
    </lineage>
</organism>
<evidence type="ECO:0000256" key="2">
    <source>
        <dbReference type="ARBA" id="ARBA00022617"/>
    </source>
</evidence>
<comment type="caution">
    <text evidence="10">The sequence shown here is derived from an EMBL/GenBank/DDBJ whole genome shotgun (WGS) entry which is preliminary data.</text>
</comment>
<feature type="domain" description="Cytochrome c" evidence="9">
    <location>
        <begin position="209"/>
        <end position="375"/>
    </location>
</feature>
<dbReference type="Gene3D" id="1.10.760.10">
    <property type="entry name" value="Cytochrome c-like domain"/>
    <property type="match status" value="2"/>
</dbReference>
<dbReference type="Pfam" id="PF03150">
    <property type="entry name" value="CCP_MauG"/>
    <property type="match status" value="1"/>
</dbReference>
<dbReference type="RefSeq" id="WP_379910628.1">
    <property type="nucleotide sequence ID" value="NZ_JBHSWE010000001.1"/>
</dbReference>
<evidence type="ECO:0000259" key="9">
    <source>
        <dbReference type="PROSITE" id="PS51007"/>
    </source>
</evidence>
<dbReference type="InterPro" id="IPR036909">
    <property type="entry name" value="Cyt_c-like_dom_sf"/>
</dbReference>
<feature type="signal peptide" evidence="8">
    <location>
        <begin position="1"/>
        <end position="21"/>
    </location>
</feature>
<evidence type="ECO:0000256" key="5">
    <source>
        <dbReference type="ARBA" id="ARBA00023002"/>
    </source>
</evidence>
<evidence type="ECO:0000256" key="6">
    <source>
        <dbReference type="ARBA" id="ARBA00023004"/>
    </source>
</evidence>
<accession>A0ABW2A3T0</accession>
<protein>
    <submittedName>
        <fullName evidence="10">Cytochrome-c peroxidase</fullName>
    </submittedName>
</protein>
<reference evidence="11" key="1">
    <citation type="journal article" date="2019" name="Int. J. Syst. Evol. Microbiol.">
        <title>The Global Catalogue of Microorganisms (GCM) 10K type strain sequencing project: providing services to taxonomists for standard genome sequencing and annotation.</title>
        <authorList>
            <consortium name="The Broad Institute Genomics Platform"/>
            <consortium name="The Broad Institute Genome Sequencing Center for Infectious Disease"/>
            <person name="Wu L."/>
            <person name="Ma J."/>
        </authorList>
    </citation>
    <scope>NUCLEOTIDE SEQUENCE [LARGE SCALE GENOMIC DNA]</scope>
    <source>
        <strain evidence="11">NBRC 111756</strain>
    </source>
</reference>
<dbReference type="InterPro" id="IPR004852">
    <property type="entry name" value="Di-haem_cyt_c_peroxidsae"/>
</dbReference>
<keyword evidence="5" id="KW-0560">Oxidoreductase</keyword>
<dbReference type="SUPFAM" id="SSF46626">
    <property type="entry name" value="Cytochrome c"/>
    <property type="match status" value="2"/>
</dbReference>
<keyword evidence="6 7" id="KW-0408">Iron</keyword>
<keyword evidence="2 7" id="KW-0349">Heme</keyword>
<name>A0ABW2A3T0_9GAMM</name>
<evidence type="ECO:0000256" key="1">
    <source>
        <dbReference type="ARBA" id="ARBA00004196"/>
    </source>
</evidence>
<keyword evidence="10" id="KW-0575">Peroxidase</keyword>
<comment type="subcellular location">
    <subcellularLocation>
        <location evidence="1">Cell envelope</location>
    </subcellularLocation>
</comment>
<evidence type="ECO:0000256" key="4">
    <source>
        <dbReference type="ARBA" id="ARBA00022729"/>
    </source>
</evidence>
<gene>
    <name evidence="10" type="ORF">ACFQDL_20450</name>
</gene>